<keyword evidence="6" id="KW-0472">Membrane</keyword>
<dbReference type="Proteomes" id="UP000636458">
    <property type="component" value="Unassembled WGS sequence"/>
</dbReference>
<evidence type="ECO:0000256" key="2">
    <source>
        <dbReference type="ARBA" id="ARBA00010488"/>
    </source>
</evidence>
<dbReference type="PANTHER" id="PTHR37316:SF3">
    <property type="entry name" value="TEICHOIC ACID GLYCEROL-PHOSPHATE TRANSFERASE"/>
    <property type="match status" value="1"/>
</dbReference>
<evidence type="ECO:0000256" key="5">
    <source>
        <dbReference type="ARBA" id="ARBA00022944"/>
    </source>
</evidence>
<dbReference type="Gene3D" id="3.40.50.11820">
    <property type="match status" value="1"/>
</dbReference>
<dbReference type="RefSeq" id="WP_200554770.1">
    <property type="nucleotide sequence ID" value="NZ_JAEPES010000001.1"/>
</dbReference>
<gene>
    <name evidence="7" type="ORF">IV501_02220</name>
</gene>
<evidence type="ECO:0000256" key="6">
    <source>
        <dbReference type="ARBA" id="ARBA00023136"/>
    </source>
</evidence>
<dbReference type="Pfam" id="PF04464">
    <property type="entry name" value="Glyphos_transf"/>
    <property type="match status" value="1"/>
</dbReference>
<dbReference type="InterPro" id="IPR051612">
    <property type="entry name" value="Teichoic_Acid_Biosynth"/>
</dbReference>
<comment type="subcellular location">
    <subcellularLocation>
        <location evidence="1">Cell membrane</location>
        <topology evidence="1">Peripheral membrane protein</topology>
    </subcellularLocation>
</comment>
<keyword evidence="3" id="KW-1003">Cell membrane</keyword>
<dbReference type="InterPro" id="IPR007554">
    <property type="entry name" value="Glycerophosphate_synth"/>
</dbReference>
<dbReference type="GO" id="GO:0005886">
    <property type="term" value="C:plasma membrane"/>
    <property type="evidence" value="ECO:0007669"/>
    <property type="project" value="UniProtKB-SubCell"/>
</dbReference>
<proteinExistence type="inferred from homology"/>
<organism evidence="7 8">
    <name type="scientific">Lacisediminihabitans changchengi</name>
    <dbReference type="NCBI Taxonomy" id="2787634"/>
    <lineage>
        <taxon>Bacteria</taxon>
        <taxon>Bacillati</taxon>
        <taxon>Actinomycetota</taxon>
        <taxon>Actinomycetes</taxon>
        <taxon>Micrococcales</taxon>
        <taxon>Microbacteriaceae</taxon>
        <taxon>Lacisediminihabitans</taxon>
    </lineage>
</organism>
<dbReference type="EMBL" id="JAEPES010000001">
    <property type="protein sequence ID" value="MBK4346439.1"/>
    <property type="molecule type" value="Genomic_DNA"/>
</dbReference>
<reference evidence="7" key="1">
    <citation type="submission" date="2021-01" db="EMBL/GenBank/DDBJ databases">
        <title>Lacisediminihabitans sp. nov. strain G11-30, isolated from Antarctic Soil.</title>
        <authorList>
            <person name="Li J."/>
        </authorList>
    </citation>
    <scope>NUCLEOTIDE SEQUENCE</scope>
    <source>
        <strain evidence="7">G11-30</strain>
    </source>
</reference>
<protein>
    <submittedName>
        <fullName evidence="7">CDP-glycerol glycerophosphotransferase family protein</fullName>
    </submittedName>
</protein>
<dbReference type="InterPro" id="IPR043148">
    <property type="entry name" value="TagF_C"/>
</dbReference>
<dbReference type="GO" id="GO:0019350">
    <property type="term" value="P:teichoic acid biosynthetic process"/>
    <property type="evidence" value="ECO:0007669"/>
    <property type="project" value="UniProtKB-KW"/>
</dbReference>
<keyword evidence="8" id="KW-1185">Reference proteome</keyword>
<comment type="similarity">
    <text evidence="2">Belongs to the CDP-glycerol glycerophosphotransferase family.</text>
</comment>
<dbReference type="GO" id="GO:0047355">
    <property type="term" value="F:CDP-glycerol glycerophosphotransferase activity"/>
    <property type="evidence" value="ECO:0007669"/>
    <property type="project" value="InterPro"/>
</dbReference>
<evidence type="ECO:0000256" key="4">
    <source>
        <dbReference type="ARBA" id="ARBA00022679"/>
    </source>
</evidence>
<dbReference type="Gene3D" id="3.40.50.12580">
    <property type="match status" value="1"/>
</dbReference>
<name>A0A934SQR2_9MICO</name>
<evidence type="ECO:0000313" key="8">
    <source>
        <dbReference type="Proteomes" id="UP000636458"/>
    </source>
</evidence>
<dbReference type="AlphaFoldDB" id="A0A934SQR2"/>
<dbReference type="InterPro" id="IPR043149">
    <property type="entry name" value="TagF_N"/>
</dbReference>
<evidence type="ECO:0000256" key="3">
    <source>
        <dbReference type="ARBA" id="ARBA00022475"/>
    </source>
</evidence>
<keyword evidence="5" id="KW-0777">Teichoic acid biosynthesis</keyword>
<keyword evidence="4" id="KW-0808">Transferase</keyword>
<dbReference type="PANTHER" id="PTHR37316">
    <property type="entry name" value="TEICHOIC ACID GLYCEROL-PHOSPHATE PRIMASE"/>
    <property type="match status" value="1"/>
</dbReference>
<evidence type="ECO:0000313" key="7">
    <source>
        <dbReference type="EMBL" id="MBK4346439.1"/>
    </source>
</evidence>
<evidence type="ECO:0000256" key="1">
    <source>
        <dbReference type="ARBA" id="ARBA00004202"/>
    </source>
</evidence>
<accession>A0A934SQR2</accession>
<sequence length="399" mass="43932">MPRLLDRFVAFAILVVPPSTIIAIHGFGDDEENALRIAHSALDASTPKSRVVLLSKNPDDSRALYRIANRQNKPLDREPRFVSKNTIRGLWIFLRARVVFYTHGLFGSPRSGRRRIHVLLGHGHGPKSAKPNGAQFHYLADLASTNSSTWGLQVIRDLGITAEDAAVVTGNPREDAFDESADRSRLSALGIDPGRPVVVWLPTYRVSDHAAFGGWVDGERLDTMDEYRRSMAELKTLCAQHDITLVTKSHVLDAQGVSDEWEISSITNESLRSAGLSFYQFLQLSDGLVSDFSSVWVDYLSSGKSIGLLIHDVDAYAEARGLNTPSIRTVAAELELSDSSRLERFVESIANGAIWKSEALAAVKESIEFPKVDHRSDAVIDSVIFYAGAHSVSVPLTLR</sequence>
<comment type="caution">
    <text evidence="7">The sequence shown here is derived from an EMBL/GenBank/DDBJ whole genome shotgun (WGS) entry which is preliminary data.</text>
</comment>